<reference evidence="2 3" key="1">
    <citation type="submission" date="2017-11" db="EMBL/GenBank/DDBJ databases">
        <title>De novo assembly and phasing of dikaryotic genomes from two isolates of Puccinia coronata f. sp. avenae, the causal agent of oat crown rust.</title>
        <authorList>
            <person name="Miller M.E."/>
            <person name="Zhang Y."/>
            <person name="Omidvar V."/>
            <person name="Sperschneider J."/>
            <person name="Schwessinger B."/>
            <person name="Raley C."/>
            <person name="Palmer J.M."/>
            <person name="Garnica D."/>
            <person name="Upadhyaya N."/>
            <person name="Rathjen J."/>
            <person name="Taylor J.M."/>
            <person name="Park R.F."/>
            <person name="Dodds P.N."/>
            <person name="Hirsch C.D."/>
            <person name="Kianian S.F."/>
            <person name="Figueroa M."/>
        </authorList>
    </citation>
    <scope>NUCLEOTIDE SEQUENCE [LARGE SCALE GENOMIC DNA]</scope>
    <source>
        <strain evidence="2">12NC29</strain>
    </source>
</reference>
<feature type="region of interest" description="Disordered" evidence="1">
    <location>
        <begin position="272"/>
        <end position="310"/>
    </location>
</feature>
<evidence type="ECO:0000256" key="1">
    <source>
        <dbReference type="SAM" id="MobiDB-lite"/>
    </source>
</evidence>
<comment type="caution">
    <text evidence="2">The sequence shown here is derived from an EMBL/GenBank/DDBJ whole genome shotgun (WGS) entry which is preliminary data.</text>
</comment>
<sequence length="310" mass="35136">MTFISIQKSVLLLNPPSAPSLVACQNPPPSSTSHALHSSLNFKSNHRLVSYIRIINTPYSVFGFSLLLTVRRAMSQITCRVNDRLTEPTNPNSHEKSHVDDPSCLRLRILDDFADEEEPWEYPRFCDFEAELDRHQVTKEKLTVEQLKQHSSEFSLHTKNKNHQGKKTIMVKLEQIPRGKNDWELPTAMILGMEQCFQVVFGKISSWTLEPPELIGLSLIRGAKAIKILPLRCPRDFEMETGDRIRVRRCAPVRNKLQKSLSSDGIHCPRSCATKSSSDDKLERPHPSHLALPASPRPPQITSSKSFQGL</sequence>
<feature type="compositionally biased region" description="Polar residues" evidence="1">
    <location>
        <begin position="300"/>
        <end position="310"/>
    </location>
</feature>
<proteinExistence type="predicted"/>
<protein>
    <submittedName>
        <fullName evidence="2">Uncharacterized protein</fullName>
    </submittedName>
</protein>
<evidence type="ECO:0000313" key="2">
    <source>
        <dbReference type="EMBL" id="PLW34984.1"/>
    </source>
</evidence>
<name>A0A2N5UB72_9BASI</name>
<accession>A0A2N5UB72</accession>
<dbReference type="Proteomes" id="UP000235388">
    <property type="component" value="Unassembled WGS sequence"/>
</dbReference>
<keyword evidence="3" id="KW-1185">Reference proteome</keyword>
<organism evidence="2 3">
    <name type="scientific">Puccinia coronata f. sp. avenae</name>
    <dbReference type="NCBI Taxonomy" id="200324"/>
    <lineage>
        <taxon>Eukaryota</taxon>
        <taxon>Fungi</taxon>
        <taxon>Dikarya</taxon>
        <taxon>Basidiomycota</taxon>
        <taxon>Pucciniomycotina</taxon>
        <taxon>Pucciniomycetes</taxon>
        <taxon>Pucciniales</taxon>
        <taxon>Pucciniaceae</taxon>
        <taxon>Puccinia</taxon>
    </lineage>
</organism>
<evidence type="ECO:0000313" key="3">
    <source>
        <dbReference type="Proteomes" id="UP000235388"/>
    </source>
</evidence>
<gene>
    <name evidence="2" type="ORF">PCANC_19771</name>
</gene>
<feature type="compositionally biased region" description="Basic and acidic residues" evidence="1">
    <location>
        <begin position="277"/>
        <end position="286"/>
    </location>
</feature>
<dbReference type="EMBL" id="PGCJ01000266">
    <property type="protein sequence ID" value="PLW34984.1"/>
    <property type="molecule type" value="Genomic_DNA"/>
</dbReference>
<dbReference type="OrthoDB" id="2495622at2759"/>
<dbReference type="AlphaFoldDB" id="A0A2N5UB72"/>